<keyword evidence="3" id="KW-1185">Reference proteome</keyword>
<evidence type="ECO:0000313" key="4">
    <source>
        <dbReference type="RefSeq" id="XP_052738788.1"/>
    </source>
</evidence>
<organism evidence="3 4">
    <name type="scientific">Bicyclus anynana</name>
    <name type="common">Squinting bush brown butterfly</name>
    <dbReference type="NCBI Taxonomy" id="110368"/>
    <lineage>
        <taxon>Eukaryota</taxon>
        <taxon>Metazoa</taxon>
        <taxon>Ecdysozoa</taxon>
        <taxon>Arthropoda</taxon>
        <taxon>Hexapoda</taxon>
        <taxon>Insecta</taxon>
        <taxon>Pterygota</taxon>
        <taxon>Neoptera</taxon>
        <taxon>Endopterygota</taxon>
        <taxon>Lepidoptera</taxon>
        <taxon>Glossata</taxon>
        <taxon>Ditrysia</taxon>
        <taxon>Papilionoidea</taxon>
        <taxon>Nymphalidae</taxon>
        <taxon>Satyrinae</taxon>
        <taxon>Satyrini</taxon>
        <taxon>Mycalesina</taxon>
        <taxon>Bicyclus</taxon>
    </lineage>
</organism>
<feature type="compositionally biased region" description="Polar residues" evidence="2">
    <location>
        <begin position="1"/>
        <end position="12"/>
    </location>
</feature>
<keyword evidence="1" id="KW-0175">Coiled coil</keyword>
<evidence type="ECO:0000256" key="2">
    <source>
        <dbReference type="SAM" id="MobiDB-lite"/>
    </source>
</evidence>
<dbReference type="Proteomes" id="UP001652582">
    <property type="component" value="Chromosome 8"/>
</dbReference>
<sequence>MSANPTETSPISESFKHEEDIPKGDTKHIEINVIKNYDSEINPLFRTKRSIDELDKEEEETKKELEITTTKEVLNFTKDKEDKASIIIRNEELLHLALHNILLQENSAELGNIRTQRLKRQIKIQYLNNATTSKIKSMHERKKKDDDYLYIEIETHFDGKGIIGERKKKLVRNLIDKIQKALRSDIEKKHSSVEHIKFVKRTQDPIAKQNEISPAKKDFVEHRQLDPIGKTSEALENIVDRHGNTWKKEYKGPNFLSMSKSVNSAEMNELNIDYDQVMKKSGFSKRLQKPLNTETDNDDVTGLLDSDSNNVTFFLKNIAGSGFSIGFNQYRGEPPDKESMKMFNGIENLIREYHRTYNQANNMSSKPTSNAEHNFVETGHEIEKRNVENLHNIYKRSISQLG</sequence>
<accession>A0ABM3LIB4</accession>
<feature type="coiled-coil region" evidence="1">
    <location>
        <begin position="44"/>
        <end position="71"/>
    </location>
</feature>
<evidence type="ECO:0000313" key="3">
    <source>
        <dbReference type="Proteomes" id="UP001652582"/>
    </source>
</evidence>
<protein>
    <submittedName>
        <fullName evidence="4">Uncharacterized protein LOC112050380</fullName>
    </submittedName>
</protein>
<dbReference type="RefSeq" id="XP_052738788.1">
    <property type="nucleotide sequence ID" value="XM_052882828.1"/>
</dbReference>
<feature type="compositionally biased region" description="Basic and acidic residues" evidence="2">
    <location>
        <begin position="14"/>
        <end position="23"/>
    </location>
</feature>
<proteinExistence type="predicted"/>
<gene>
    <name evidence="4" type="primary">LOC112050380</name>
</gene>
<name>A0ABM3LIB4_BICAN</name>
<evidence type="ECO:0000256" key="1">
    <source>
        <dbReference type="SAM" id="Coils"/>
    </source>
</evidence>
<dbReference type="GeneID" id="112050380"/>
<feature type="region of interest" description="Disordered" evidence="2">
    <location>
        <begin position="1"/>
        <end position="23"/>
    </location>
</feature>
<reference evidence="4" key="1">
    <citation type="submission" date="2025-08" db="UniProtKB">
        <authorList>
            <consortium name="RefSeq"/>
        </authorList>
    </citation>
    <scope>IDENTIFICATION</scope>
</reference>